<reference evidence="1" key="1">
    <citation type="submission" date="2021-01" db="EMBL/GenBank/DDBJ databases">
        <authorList>
            <person name="Ben Porat S."/>
            <person name="Alkalay-Oren S."/>
            <person name="Coppenhagen-Glazer S."/>
            <person name="Hazan R."/>
        </authorList>
    </citation>
    <scope>NUCLEOTIDE SEQUENCE</scope>
</reference>
<sequence length="240" mass="26688">MKIDETSICQGTNCGTTTGDHSPECLAEAAASQGWELKPEDLGEVEVVAYLATAEHPKHGQPHKAINYFKDPHDAQVAHWRERGCTVTEDQLMTVALHGRRMAALDSSWRRHLVHPSERYWENRYRDEAKENERLRALINSPELHEFAKGVVLEAAHQRERWGSEQDAGKQPADWFWLIGYLAQKAMMAQLAGDPEKALHHCISTAAAMNNWHASILGANTSMRPGLPEEALPAGEGGAV</sequence>
<proteinExistence type="predicted"/>
<name>A0A889IQT2_9CAUD</name>
<dbReference type="GeneID" id="77947918"/>
<keyword evidence="2" id="KW-1185">Reference proteome</keyword>
<evidence type="ECO:0000313" key="2">
    <source>
        <dbReference type="Proteomes" id="UP000610026"/>
    </source>
</evidence>
<dbReference type="KEGG" id="vg:77947918"/>
<evidence type="ECO:0000313" key="1">
    <source>
        <dbReference type="EMBL" id="QRE00651.1"/>
    </source>
</evidence>
<dbReference type="RefSeq" id="YP_010671664.1">
    <property type="nucleotide sequence ID" value="NC_070969.1"/>
</dbReference>
<accession>A0A889IQT2</accession>
<protein>
    <submittedName>
        <fullName evidence="1">Uncharacterized protein</fullName>
    </submittedName>
</protein>
<organism evidence="1 2">
    <name type="scientific">Pseudomonas phage Itty13</name>
    <dbReference type="NCBI Taxonomy" id="2805750"/>
    <lineage>
        <taxon>Viruses</taxon>
        <taxon>Duplodnaviria</taxon>
        <taxon>Heunggongvirae</taxon>
        <taxon>Uroviricota</taxon>
        <taxon>Caudoviricetes</taxon>
        <taxon>Ittyvirus</taxon>
        <taxon>Ittyvirus itty13</taxon>
    </lineage>
</organism>
<dbReference type="Proteomes" id="UP000610026">
    <property type="component" value="Segment"/>
</dbReference>
<dbReference type="EMBL" id="MW460249">
    <property type="protein sequence ID" value="QRE00651.1"/>
    <property type="molecule type" value="Genomic_DNA"/>
</dbReference>